<protein>
    <submittedName>
        <fullName evidence="2">Uncharacterized protein</fullName>
    </submittedName>
</protein>
<sequence length="285" mass="29517">MKYDEILAELAAGTAAGSLPAWASRVLDEIDAGASTVTAVRHPLGFLCLPVERSGEYGVCLHIWTPEVRAAETTTSPVHCHSWDLVSFVLYGTVRNTRVAVEEAAVGVATVEPGAVQGAALAPGAVKDIAVEPGAVEEAAFGAAAVEPGAGAATHRIFEVASGPDGDELRATPRTVRYAEGDGGSSVHGTGDTYTLPAGVFHSTRIENGLDAATVALGRQTPGGGDLSLGPLDAATHHTHRQPCDPDEAVRAARRSARLLAAAHPRRPEPDSLGERHEPCAHRTT</sequence>
<evidence type="ECO:0000313" key="3">
    <source>
        <dbReference type="Proteomes" id="UP000669179"/>
    </source>
</evidence>
<dbReference type="InterPro" id="IPR011051">
    <property type="entry name" value="RmlC_Cupin_sf"/>
</dbReference>
<feature type="region of interest" description="Disordered" evidence="1">
    <location>
        <begin position="261"/>
        <end position="285"/>
    </location>
</feature>
<accession>A0A939T5N1</accession>
<feature type="compositionally biased region" description="Basic and acidic residues" evidence="1">
    <location>
        <begin position="266"/>
        <end position="285"/>
    </location>
</feature>
<evidence type="ECO:0000256" key="1">
    <source>
        <dbReference type="SAM" id="MobiDB-lite"/>
    </source>
</evidence>
<dbReference type="AlphaFoldDB" id="A0A939T5N1"/>
<proteinExistence type="predicted"/>
<dbReference type="RefSeq" id="WP_208257596.1">
    <property type="nucleotide sequence ID" value="NZ_JAGEOJ010000008.1"/>
</dbReference>
<evidence type="ECO:0000313" key="2">
    <source>
        <dbReference type="EMBL" id="MBO2449724.1"/>
    </source>
</evidence>
<dbReference type="SUPFAM" id="SSF51182">
    <property type="entry name" value="RmlC-like cupins"/>
    <property type="match status" value="1"/>
</dbReference>
<organism evidence="2 3">
    <name type="scientific">Actinomadura barringtoniae</name>
    <dbReference type="NCBI Taxonomy" id="1427535"/>
    <lineage>
        <taxon>Bacteria</taxon>
        <taxon>Bacillati</taxon>
        <taxon>Actinomycetota</taxon>
        <taxon>Actinomycetes</taxon>
        <taxon>Streptosporangiales</taxon>
        <taxon>Thermomonosporaceae</taxon>
        <taxon>Actinomadura</taxon>
    </lineage>
</organism>
<comment type="caution">
    <text evidence="2">The sequence shown here is derived from an EMBL/GenBank/DDBJ whole genome shotgun (WGS) entry which is preliminary data.</text>
</comment>
<name>A0A939T5N1_9ACTN</name>
<gene>
    <name evidence="2" type="ORF">J4573_21660</name>
</gene>
<reference evidence="2" key="1">
    <citation type="submission" date="2021-03" db="EMBL/GenBank/DDBJ databases">
        <authorList>
            <person name="Kanchanasin P."/>
            <person name="Saeng-In P."/>
            <person name="Phongsopitanun W."/>
            <person name="Yuki M."/>
            <person name="Kudo T."/>
            <person name="Ohkuma M."/>
            <person name="Tanasupawat S."/>
        </authorList>
    </citation>
    <scope>NUCLEOTIDE SEQUENCE</scope>
    <source>
        <strain evidence="2">GKU 128</strain>
    </source>
</reference>
<keyword evidence="3" id="KW-1185">Reference proteome</keyword>
<dbReference type="Proteomes" id="UP000669179">
    <property type="component" value="Unassembled WGS sequence"/>
</dbReference>
<dbReference type="EMBL" id="JAGEOJ010000008">
    <property type="protein sequence ID" value="MBO2449724.1"/>
    <property type="molecule type" value="Genomic_DNA"/>
</dbReference>